<reference evidence="1 2" key="1">
    <citation type="submission" date="2018-01" db="EMBL/GenBank/DDBJ databases">
        <title>Complete genome sequence of G25-42.</title>
        <authorList>
            <person name="Zheng Z."/>
            <person name="Sun M."/>
        </authorList>
    </citation>
    <scope>NUCLEOTIDE SEQUENCE [LARGE SCALE GENOMIC DNA]</scope>
    <source>
        <strain evidence="1 2">G25-42</strain>
    </source>
</reference>
<accession>A0A437SJA9</accession>
<organism evidence="1 2">
    <name type="scientific">Bacillus thuringiensis</name>
    <dbReference type="NCBI Taxonomy" id="1428"/>
    <lineage>
        <taxon>Bacteria</taxon>
        <taxon>Bacillati</taxon>
        <taxon>Bacillota</taxon>
        <taxon>Bacilli</taxon>
        <taxon>Bacillales</taxon>
        <taxon>Bacillaceae</taxon>
        <taxon>Bacillus</taxon>
        <taxon>Bacillus cereus group</taxon>
    </lineage>
</organism>
<evidence type="ECO:0000313" key="1">
    <source>
        <dbReference type="EMBL" id="RVU62904.1"/>
    </source>
</evidence>
<protein>
    <submittedName>
        <fullName evidence="1">Uncharacterized protein</fullName>
    </submittedName>
</protein>
<dbReference type="AlphaFoldDB" id="A0A437SJA9"/>
<dbReference type="EMBL" id="LDER01000236">
    <property type="protein sequence ID" value="RVU62904.1"/>
    <property type="molecule type" value="Genomic_DNA"/>
</dbReference>
<name>A0A437SJA9_BACTU</name>
<dbReference type="Proteomes" id="UP000286687">
    <property type="component" value="Unassembled WGS sequence"/>
</dbReference>
<gene>
    <name evidence="1" type="ORF">BM74_18205</name>
</gene>
<comment type="caution">
    <text evidence="1">The sequence shown here is derived from an EMBL/GenBank/DDBJ whole genome shotgun (WGS) entry which is preliminary data.</text>
</comment>
<evidence type="ECO:0000313" key="2">
    <source>
        <dbReference type="Proteomes" id="UP000286687"/>
    </source>
</evidence>
<proteinExistence type="predicted"/>
<sequence>MDNGCGIFVKILTNLWRNGLYQRFFQYIDVSTRDIDLSTNNDKKRMLKTSILFLFIKQICF</sequence>